<proteinExistence type="predicted"/>
<protein>
    <submittedName>
        <fullName evidence="2">Uncharacterized protein</fullName>
    </submittedName>
</protein>
<dbReference type="RefSeq" id="XP_022577142.1">
    <property type="nucleotide sequence ID" value="XM_022722641.1"/>
</dbReference>
<dbReference type="AlphaFoldDB" id="A0A1L9S648"/>
<name>A0A1L9S648_9EURO</name>
<feature type="region of interest" description="Disordered" evidence="1">
    <location>
        <begin position="60"/>
        <end position="81"/>
    </location>
</feature>
<reference evidence="3" key="1">
    <citation type="journal article" date="2017" name="Genome Biol.">
        <title>Comparative genomics reveals high biological diversity and specific adaptations in the industrially and medically important fungal genus Aspergillus.</title>
        <authorList>
            <person name="de Vries R.P."/>
            <person name="Riley R."/>
            <person name="Wiebenga A."/>
            <person name="Aguilar-Osorio G."/>
            <person name="Amillis S."/>
            <person name="Uchima C.A."/>
            <person name="Anderluh G."/>
            <person name="Asadollahi M."/>
            <person name="Askin M."/>
            <person name="Barry K."/>
            <person name="Battaglia E."/>
            <person name="Bayram O."/>
            <person name="Benocci T."/>
            <person name="Braus-Stromeyer S.A."/>
            <person name="Caldana C."/>
            <person name="Canovas D."/>
            <person name="Cerqueira G.C."/>
            <person name="Chen F."/>
            <person name="Chen W."/>
            <person name="Choi C."/>
            <person name="Clum A."/>
            <person name="Dos Santos R.A."/>
            <person name="Damasio A.R."/>
            <person name="Diallinas G."/>
            <person name="Emri T."/>
            <person name="Fekete E."/>
            <person name="Flipphi M."/>
            <person name="Freyberg S."/>
            <person name="Gallo A."/>
            <person name="Gournas C."/>
            <person name="Habgood R."/>
            <person name="Hainaut M."/>
            <person name="Harispe M.L."/>
            <person name="Henrissat B."/>
            <person name="Hilden K.S."/>
            <person name="Hope R."/>
            <person name="Hossain A."/>
            <person name="Karabika E."/>
            <person name="Karaffa L."/>
            <person name="Karanyi Z."/>
            <person name="Krasevec N."/>
            <person name="Kuo A."/>
            <person name="Kusch H."/>
            <person name="LaButti K."/>
            <person name="Lagendijk E.L."/>
            <person name="Lapidus A."/>
            <person name="Levasseur A."/>
            <person name="Lindquist E."/>
            <person name="Lipzen A."/>
            <person name="Logrieco A.F."/>
            <person name="MacCabe A."/>
            <person name="Maekelae M.R."/>
            <person name="Malavazi I."/>
            <person name="Melin P."/>
            <person name="Meyer V."/>
            <person name="Mielnichuk N."/>
            <person name="Miskei M."/>
            <person name="Molnar A.P."/>
            <person name="Mule G."/>
            <person name="Ngan C.Y."/>
            <person name="Orejas M."/>
            <person name="Orosz E."/>
            <person name="Ouedraogo J.P."/>
            <person name="Overkamp K.M."/>
            <person name="Park H.-S."/>
            <person name="Perrone G."/>
            <person name="Piumi F."/>
            <person name="Punt P.J."/>
            <person name="Ram A.F."/>
            <person name="Ramon A."/>
            <person name="Rauscher S."/>
            <person name="Record E."/>
            <person name="Riano-Pachon D.M."/>
            <person name="Robert V."/>
            <person name="Roehrig J."/>
            <person name="Ruller R."/>
            <person name="Salamov A."/>
            <person name="Salih N.S."/>
            <person name="Samson R.A."/>
            <person name="Sandor E."/>
            <person name="Sanguinetti M."/>
            <person name="Schuetze T."/>
            <person name="Sepcic K."/>
            <person name="Shelest E."/>
            <person name="Sherlock G."/>
            <person name="Sophianopoulou V."/>
            <person name="Squina F.M."/>
            <person name="Sun H."/>
            <person name="Susca A."/>
            <person name="Todd R.B."/>
            <person name="Tsang A."/>
            <person name="Unkles S.E."/>
            <person name="van de Wiele N."/>
            <person name="van Rossen-Uffink D."/>
            <person name="Oliveira J.V."/>
            <person name="Vesth T.C."/>
            <person name="Visser J."/>
            <person name="Yu J.-H."/>
            <person name="Zhou M."/>
            <person name="Andersen M.R."/>
            <person name="Archer D.B."/>
            <person name="Baker S.E."/>
            <person name="Benoit I."/>
            <person name="Brakhage A.A."/>
            <person name="Braus G.H."/>
            <person name="Fischer R."/>
            <person name="Frisvad J.C."/>
            <person name="Goldman G.H."/>
            <person name="Houbraken J."/>
            <person name="Oakley B."/>
            <person name="Pocsi I."/>
            <person name="Scazzocchio C."/>
            <person name="Seiboth B."/>
            <person name="vanKuyk P.A."/>
            <person name="Wortman J."/>
            <person name="Dyer P.S."/>
            <person name="Grigoriev I.V."/>
        </authorList>
    </citation>
    <scope>NUCLEOTIDE SEQUENCE [LARGE SCALE GENOMIC DNA]</scope>
    <source>
        <strain evidence="3">CBS 506.65</strain>
    </source>
</reference>
<dbReference type="VEuPathDB" id="FungiDB:ASPZODRAFT_1309793"/>
<dbReference type="EMBL" id="KV878358">
    <property type="protein sequence ID" value="OJJ42632.1"/>
    <property type="molecule type" value="Genomic_DNA"/>
</dbReference>
<keyword evidence="3" id="KW-1185">Reference proteome</keyword>
<evidence type="ECO:0000313" key="2">
    <source>
        <dbReference type="EMBL" id="OJJ42632.1"/>
    </source>
</evidence>
<dbReference type="GeneID" id="34609106"/>
<evidence type="ECO:0000256" key="1">
    <source>
        <dbReference type="SAM" id="MobiDB-lite"/>
    </source>
</evidence>
<accession>A0A1L9S648</accession>
<feature type="compositionally biased region" description="Low complexity" evidence="1">
    <location>
        <begin position="60"/>
        <end position="76"/>
    </location>
</feature>
<sequence length="137" mass="15300">MKGRSQADKRCLRNQANKQCKHQPRECCETERKRKVVGRGKIQGRRSTFLLFLALSSYSTASPRCSPSSPSRSQRAPPVPGPWLTGSLTEALCGLLAHQAVSRLIVLSRSTFRPPEASCVPYPQDSPMQAYHIQYDI</sequence>
<organism evidence="2 3">
    <name type="scientific">Penicilliopsis zonata CBS 506.65</name>
    <dbReference type="NCBI Taxonomy" id="1073090"/>
    <lineage>
        <taxon>Eukaryota</taxon>
        <taxon>Fungi</taxon>
        <taxon>Dikarya</taxon>
        <taxon>Ascomycota</taxon>
        <taxon>Pezizomycotina</taxon>
        <taxon>Eurotiomycetes</taxon>
        <taxon>Eurotiomycetidae</taxon>
        <taxon>Eurotiales</taxon>
        <taxon>Aspergillaceae</taxon>
        <taxon>Penicilliopsis</taxon>
    </lineage>
</organism>
<gene>
    <name evidence="2" type="ORF">ASPZODRAFT_1309793</name>
</gene>
<feature type="compositionally biased region" description="Basic and acidic residues" evidence="1">
    <location>
        <begin position="1"/>
        <end position="11"/>
    </location>
</feature>
<dbReference type="Proteomes" id="UP000184188">
    <property type="component" value="Unassembled WGS sequence"/>
</dbReference>
<evidence type="ECO:0000313" key="3">
    <source>
        <dbReference type="Proteomes" id="UP000184188"/>
    </source>
</evidence>
<feature type="region of interest" description="Disordered" evidence="1">
    <location>
        <begin position="1"/>
        <end position="24"/>
    </location>
</feature>